<dbReference type="Gene3D" id="1.20.120.330">
    <property type="entry name" value="Nucleotidyltransferases domain 2"/>
    <property type="match status" value="1"/>
</dbReference>
<keyword evidence="3" id="KW-0479">Metal-binding</keyword>
<dbReference type="Proteomes" id="UP000036908">
    <property type="component" value="Unassembled WGS sequence"/>
</dbReference>
<organism evidence="10 11">
    <name type="scientific">Roseivirga seohaensis subsp. aquiponti</name>
    <dbReference type="NCBI Taxonomy" id="1566026"/>
    <lineage>
        <taxon>Bacteria</taxon>
        <taxon>Pseudomonadati</taxon>
        <taxon>Bacteroidota</taxon>
        <taxon>Cytophagia</taxon>
        <taxon>Cytophagales</taxon>
        <taxon>Roseivirgaceae</taxon>
        <taxon>Roseivirga</taxon>
    </lineage>
</organism>
<dbReference type="InterPro" id="IPR006067">
    <property type="entry name" value="NO2/SO3_Rdtase_4Fe4S_dom"/>
</dbReference>
<evidence type="ECO:0000256" key="2">
    <source>
        <dbReference type="ARBA" id="ARBA00022617"/>
    </source>
</evidence>
<dbReference type="InterPro" id="IPR007842">
    <property type="entry name" value="HEPN_dom"/>
</dbReference>
<dbReference type="SUPFAM" id="SSF55124">
    <property type="entry name" value="Nitrite/Sulfite reductase N-terminal domain-like"/>
    <property type="match status" value="2"/>
</dbReference>
<dbReference type="InterPro" id="IPR051329">
    <property type="entry name" value="NIR_SIR_4Fe-4S"/>
</dbReference>
<dbReference type="Gene3D" id="3.90.480.10">
    <property type="entry name" value="Sulfite Reductase Hemoprotein,Domain 2"/>
    <property type="match status" value="1"/>
</dbReference>
<gene>
    <name evidence="10" type="ORF">OB69_15095</name>
</gene>
<evidence type="ECO:0000259" key="9">
    <source>
        <dbReference type="Pfam" id="PF05168"/>
    </source>
</evidence>
<feature type="domain" description="HEPN" evidence="9">
    <location>
        <begin position="585"/>
        <end position="639"/>
    </location>
</feature>
<evidence type="ECO:0000256" key="3">
    <source>
        <dbReference type="ARBA" id="ARBA00022723"/>
    </source>
</evidence>
<evidence type="ECO:0000256" key="5">
    <source>
        <dbReference type="ARBA" id="ARBA00023004"/>
    </source>
</evidence>
<dbReference type="InterPro" id="IPR005117">
    <property type="entry name" value="NiRdtase/SiRdtase_haem-b_fer"/>
</dbReference>
<keyword evidence="6" id="KW-0411">Iron-sulfur</keyword>
<feature type="domain" description="Nitrite/sulphite reductase 4Fe-4S" evidence="7">
    <location>
        <begin position="122"/>
        <end position="276"/>
    </location>
</feature>
<evidence type="ECO:0000256" key="4">
    <source>
        <dbReference type="ARBA" id="ARBA00023002"/>
    </source>
</evidence>
<protein>
    <submittedName>
        <fullName evidence="10">Nitrite reductase</fullName>
    </submittedName>
</protein>
<reference evidence="11" key="1">
    <citation type="submission" date="2014-11" db="EMBL/GenBank/DDBJ databases">
        <title>Genome sequencing of Roseivirga sp. D-25.</title>
        <authorList>
            <person name="Selvaratnam C."/>
            <person name="Thevarajoo S."/>
            <person name="Goh K.M."/>
            <person name="Eee R."/>
            <person name="Chan K.-G."/>
            <person name="Chong C.S."/>
        </authorList>
    </citation>
    <scope>NUCLEOTIDE SEQUENCE [LARGE SCALE GENOMIC DNA]</scope>
    <source>
        <strain evidence="11">D-25</strain>
    </source>
</reference>
<dbReference type="AlphaFoldDB" id="A0A0L8AHF7"/>
<dbReference type="GO" id="GO:0016491">
    <property type="term" value="F:oxidoreductase activity"/>
    <property type="evidence" value="ECO:0007669"/>
    <property type="project" value="UniProtKB-KW"/>
</dbReference>
<dbReference type="PRINTS" id="PR00397">
    <property type="entry name" value="SIROHAEM"/>
</dbReference>
<dbReference type="GO" id="GO:0051539">
    <property type="term" value="F:4 iron, 4 sulfur cluster binding"/>
    <property type="evidence" value="ECO:0007669"/>
    <property type="project" value="UniProtKB-KW"/>
</dbReference>
<dbReference type="Pfam" id="PF01077">
    <property type="entry name" value="NIR_SIR"/>
    <property type="match status" value="2"/>
</dbReference>
<dbReference type="InterPro" id="IPR036136">
    <property type="entry name" value="Nit/Sulf_reduc_fer-like_dom_sf"/>
</dbReference>
<dbReference type="EMBL" id="JSVA01000018">
    <property type="protein sequence ID" value="KOF01682.1"/>
    <property type="molecule type" value="Genomic_DNA"/>
</dbReference>
<dbReference type="RefSeq" id="WP_053224582.1">
    <property type="nucleotide sequence ID" value="NZ_JSVA01000018.1"/>
</dbReference>
<sequence>MDLNISTQVSKAAKRDILELKAKIERFQQGKIEEDKFKLFRLTRGVYGQRQPGVQMVRIKLPYGKVTSNQLVKIAEVSDKYATGNLHLTTRQDIQLHFVKMQDSPALWAELEEEQITLRGACGNTVRNVTASPDAGINPNEPFDVTAYAHELTHYFLRNPICQDMGRKFKIAFASDDKDSAYTYFHDIGFIPKLKEENGQSIKGFKVVLGGGLGAVSMTAQTAHEFLPADQFIPFTEAVIRVFDRYGERTNRNKARMKFLVKKIGFDQLLKLVAEEQKALKVKSFEVNNDYEKVTLPENPSIPPVTLENWQQFEDWQRTNVFPQKQSDYYGIWVRVSLGDIHSSTAKLLAKLVQKYAADDMRVTANQGLLIKYVRKELLPFFFQKLTELGLAKPGFNSTHDITSCPGSDTCNLAVTNSTALSTTLEHMLNNEFKHLIDESFIKIKISGCMNACGQHMTANIGFHGSSIKNGALVIPAMQVVIGGGISPNGEGFIAEKVIKVPTKKIPLALSFILHEFEEKANEGEYFNDFYQRLGKMHFYHLLKPLTDVQALEASDYVDWGKSESFSPEIGVGECASVTLDVIQTVIEEAKERLDWSKEGLEEGIYADAIYNSYNAFVIAAKALLLSEDVSCNTQIGILQSFDQTFQNKALFQFEPSFEDFVLQINKNEPSKEFANSFYNAAEHFLIKANTYRSQQLADANGVDKTVITDFYKA</sequence>
<dbReference type="GO" id="GO:0020037">
    <property type="term" value="F:heme binding"/>
    <property type="evidence" value="ECO:0007669"/>
    <property type="project" value="InterPro"/>
</dbReference>
<keyword evidence="2" id="KW-0349">Heme</keyword>
<feature type="domain" description="Nitrite/Sulfite reductase ferredoxin-like" evidence="8">
    <location>
        <begin position="47"/>
        <end position="113"/>
    </location>
</feature>
<dbReference type="InterPro" id="IPR045854">
    <property type="entry name" value="NO2/SO3_Rdtase_4Fe4S_sf"/>
</dbReference>
<dbReference type="Pfam" id="PF05168">
    <property type="entry name" value="HEPN"/>
    <property type="match status" value="1"/>
</dbReference>
<evidence type="ECO:0000256" key="6">
    <source>
        <dbReference type="ARBA" id="ARBA00023014"/>
    </source>
</evidence>
<evidence type="ECO:0000313" key="11">
    <source>
        <dbReference type="Proteomes" id="UP000036908"/>
    </source>
</evidence>
<dbReference type="PATRIC" id="fig|1566026.4.peg.1337"/>
<dbReference type="GO" id="GO:0046872">
    <property type="term" value="F:metal ion binding"/>
    <property type="evidence" value="ECO:0007669"/>
    <property type="project" value="UniProtKB-KW"/>
</dbReference>
<dbReference type="PANTHER" id="PTHR32439:SF9">
    <property type="entry name" value="BLR3264 PROTEIN"/>
    <property type="match status" value="1"/>
</dbReference>
<keyword evidence="5" id="KW-0408">Iron</keyword>
<accession>A0A0L8AHF7</accession>
<evidence type="ECO:0000256" key="1">
    <source>
        <dbReference type="ARBA" id="ARBA00022485"/>
    </source>
</evidence>
<evidence type="ECO:0000313" key="10">
    <source>
        <dbReference type="EMBL" id="KOF01682.1"/>
    </source>
</evidence>
<feature type="domain" description="Nitrite/Sulfite reductase ferredoxin-like" evidence="8">
    <location>
        <begin position="323"/>
        <end position="388"/>
    </location>
</feature>
<keyword evidence="4" id="KW-0560">Oxidoreductase</keyword>
<dbReference type="Pfam" id="PF03460">
    <property type="entry name" value="NIR_SIR_ferr"/>
    <property type="match status" value="2"/>
</dbReference>
<keyword evidence="1" id="KW-0004">4Fe-4S</keyword>
<proteinExistence type="predicted"/>
<evidence type="ECO:0000259" key="8">
    <source>
        <dbReference type="Pfam" id="PF03460"/>
    </source>
</evidence>
<keyword evidence="11" id="KW-1185">Reference proteome</keyword>
<dbReference type="PANTHER" id="PTHR32439">
    <property type="entry name" value="FERREDOXIN--NITRITE REDUCTASE, CHLOROPLASTIC"/>
    <property type="match status" value="1"/>
</dbReference>
<dbReference type="SUPFAM" id="SSF56014">
    <property type="entry name" value="Nitrite and sulphite reductase 4Fe-4S domain-like"/>
    <property type="match status" value="2"/>
</dbReference>
<dbReference type="OrthoDB" id="9803707at2"/>
<comment type="caution">
    <text evidence="10">The sequence shown here is derived from an EMBL/GenBank/DDBJ whole genome shotgun (WGS) entry which is preliminary data.</text>
</comment>
<feature type="domain" description="Nitrite/sulphite reductase 4Fe-4S" evidence="7">
    <location>
        <begin position="399"/>
        <end position="543"/>
    </location>
</feature>
<dbReference type="Gene3D" id="3.30.413.10">
    <property type="entry name" value="Sulfite Reductase Hemoprotein, domain 1"/>
    <property type="match status" value="2"/>
</dbReference>
<evidence type="ECO:0000259" key="7">
    <source>
        <dbReference type="Pfam" id="PF01077"/>
    </source>
</evidence>
<dbReference type="InterPro" id="IPR006066">
    <property type="entry name" value="NO2/SO3_Rdtase_FeS/sirohaem_BS"/>
</dbReference>
<name>A0A0L8AHF7_9BACT</name>